<evidence type="ECO:0000256" key="4">
    <source>
        <dbReference type="ARBA" id="ARBA00022842"/>
    </source>
</evidence>
<dbReference type="InterPro" id="IPR005630">
    <property type="entry name" value="Terpene_synthase_metal-bd"/>
</dbReference>
<comment type="similarity">
    <text evidence="2">Belongs to the terpene synthase family.</text>
</comment>
<sequence length="549" mass="63856">MTTQAKSEQENFRPSANFPSSVWGCSFASLSFQDSEFESLCKEVEIFKEKVKDILMQSTRGLIENIEFIDILCCLGVSYYFENEIEEQLNHIFIALPTFLHENDYDLHVAALLFRILRQHGHKVTCDVFNKFKDNDGRFKKTITNDVKSLLGLYEASFLSVHGEDILDEALAFTKPYLETLAEQASPHLAEHIKNSLVWPIHQSMERLKIHQYISFYEKEESRNETLLKFAELDYNRIQLLYRQELDILSRWSGDLNVMHKYPYTRDRIVEAYVWALGCICEPQFGASRLMIAKYVQMETVLDDTYDAYGTLDELYRFTAAFERCNFDGIDDHLPGYMKYLYKDFLKLFEETENDGNEGSSLKTSYAKEMFKELTRGYIIEAQWAKNGYVPAFDDYVQNGLIVSTCDVLASAFLLGMKDVGIKEMVWIRSNPKIVNSAKLLGTLKNDIAGHEEEQKRGDSPSSVECYMKEFGVSKEKAVREIDKIFVNAWKDINEELLLQPRRVSKIILRYFLNFGRMSEFLYKFLDFYTNPSSMKDYVTKLLVDPFSI</sequence>
<evidence type="ECO:0000259" key="6">
    <source>
        <dbReference type="Pfam" id="PF03936"/>
    </source>
</evidence>
<evidence type="ECO:0000256" key="1">
    <source>
        <dbReference type="ARBA" id="ARBA00001946"/>
    </source>
</evidence>
<dbReference type="EMBL" id="JARPOI010000016">
    <property type="protein sequence ID" value="KAJ9145978.1"/>
    <property type="molecule type" value="Genomic_DNA"/>
</dbReference>
<dbReference type="SFLD" id="SFLDS00005">
    <property type="entry name" value="Isoprenoid_Synthase_Type_I"/>
    <property type="match status" value="1"/>
</dbReference>
<gene>
    <name evidence="7" type="ORF">P3X46_028301</name>
</gene>
<protein>
    <recommendedName>
        <fullName evidence="9">Terpene synthase N-terminal domain-containing protein</fullName>
    </recommendedName>
</protein>
<dbReference type="Proteomes" id="UP001174677">
    <property type="component" value="Chromosome 16"/>
</dbReference>
<dbReference type="InterPro" id="IPR050148">
    <property type="entry name" value="Terpene_synthase-like"/>
</dbReference>
<feature type="domain" description="Terpene synthase N-terminal" evidence="5">
    <location>
        <begin position="23"/>
        <end position="197"/>
    </location>
</feature>
<reference evidence="7" key="1">
    <citation type="journal article" date="2023" name="Plant Biotechnol. J.">
        <title>Chromosome-level wild Hevea brasiliensis genome provides new tools for genomic-assisted breeding and valuable loci to elevate rubber yield.</title>
        <authorList>
            <person name="Cheng H."/>
            <person name="Song X."/>
            <person name="Hu Y."/>
            <person name="Wu T."/>
            <person name="Yang Q."/>
            <person name="An Z."/>
            <person name="Feng S."/>
            <person name="Deng Z."/>
            <person name="Wu W."/>
            <person name="Zeng X."/>
            <person name="Tu M."/>
            <person name="Wang X."/>
            <person name="Huang H."/>
        </authorList>
    </citation>
    <scope>NUCLEOTIDE SEQUENCE</scope>
    <source>
        <strain evidence="7">MT/VB/25A 57/8</strain>
    </source>
</reference>
<evidence type="ECO:0008006" key="9">
    <source>
        <dbReference type="Google" id="ProtNLM"/>
    </source>
</evidence>
<dbReference type="PANTHER" id="PTHR31225:SF231">
    <property type="entry name" value="TERPENE SYNTHASE 6-RELATED"/>
    <property type="match status" value="1"/>
</dbReference>
<evidence type="ECO:0000313" key="7">
    <source>
        <dbReference type="EMBL" id="KAJ9145978.1"/>
    </source>
</evidence>
<dbReference type="Pfam" id="PF03936">
    <property type="entry name" value="Terpene_synth_C"/>
    <property type="match status" value="1"/>
</dbReference>
<dbReference type="InterPro" id="IPR034741">
    <property type="entry name" value="Terpene_cyclase-like_1_C"/>
</dbReference>
<dbReference type="InterPro" id="IPR008930">
    <property type="entry name" value="Terpenoid_cyclase/PrenylTrfase"/>
</dbReference>
<dbReference type="SUPFAM" id="SSF48239">
    <property type="entry name" value="Terpenoid cyclases/Protein prenyltransferases"/>
    <property type="match status" value="1"/>
</dbReference>
<name>A0ABQ9KNK1_HEVBR</name>
<keyword evidence="4" id="KW-0460">Magnesium</keyword>
<evidence type="ECO:0000313" key="8">
    <source>
        <dbReference type="Proteomes" id="UP001174677"/>
    </source>
</evidence>
<feature type="domain" description="Terpene synthase metal-binding" evidence="6">
    <location>
        <begin position="255"/>
        <end position="492"/>
    </location>
</feature>
<evidence type="ECO:0000256" key="3">
    <source>
        <dbReference type="ARBA" id="ARBA00022723"/>
    </source>
</evidence>
<dbReference type="Gene3D" id="1.50.10.130">
    <property type="entry name" value="Terpene synthase, N-terminal domain"/>
    <property type="match status" value="1"/>
</dbReference>
<dbReference type="PANTHER" id="PTHR31225">
    <property type="entry name" value="OS04G0344100 PROTEIN-RELATED"/>
    <property type="match status" value="1"/>
</dbReference>
<proteinExistence type="inferred from homology"/>
<dbReference type="InterPro" id="IPR008949">
    <property type="entry name" value="Isoprenoid_synthase_dom_sf"/>
</dbReference>
<dbReference type="CDD" id="cd00684">
    <property type="entry name" value="Terpene_cyclase_plant_C1"/>
    <property type="match status" value="1"/>
</dbReference>
<evidence type="ECO:0000259" key="5">
    <source>
        <dbReference type="Pfam" id="PF01397"/>
    </source>
</evidence>
<accession>A0ABQ9KNK1</accession>
<organism evidence="7 8">
    <name type="scientific">Hevea brasiliensis</name>
    <name type="common">Para rubber tree</name>
    <name type="synonym">Siphonia brasiliensis</name>
    <dbReference type="NCBI Taxonomy" id="3981"/>
    <lineage>
        <taxon>Eukaryota</taxon>
        <taxon>Viridiplantae</taxon>
        <taxon>Streptophyta</taxon>
        <taxon>Embryophyta</taxon>
        <taxon>Tracheophyta</taxon>
        <taxon>Spermatophyta</taxon>
        <taxon>Magnoliopsida</taxon>
        <taxon>eudicotyledons</taxon>
        <taxon>Gunneridae</taxon>
        <taxon>Pentapetalae</taxon>
        <taxon>rosids</taxon>
        <taxon>fabids</taxon>
        <taxon>Malpighiales</taxon>
        <taxon>Euphorbiaceae</taxon>
        <taxon>Crotonoideae</taxon>
        <taxon>Micrandreae</taxon>
        <taxon>Hevea</taxon>
    </lineage>
</organism>
<keyword evidence="3" id="KW-0479">Metal-binding</keyword>
<dbReference type="SUPFAM" id="SSF48576">
    <property type="entry name" value="Terpenoid synthases"/>
    <property type="match status" value="1"/>
</dbReference>
<comment type="cofactor">
    <cofactor evidence="1">
        <name>Mg(2+)</name>
        <dbReference type="ChEBI" id="CHEBI:18420"/>
    </cofactor>
</comment>
<dbReference type="SFLD" id="SFLDG01019">
    <property type="entry name" value="Terpene_Cyclase_Like_1_C_Termi"/>
    <property type="match status" value="1"/>
</dbReference>
<dbReference type="Gene3D" id="1.10.600.10">
    <property type="entry name" value="Farnesyl Diphosphate Synthase"/>
    <property type="match status" value="1"/>
</dbReference>
<evidence type="ECO:0000256" key="2">
    <source>
        <dbReference type="ARBA" id="ARBA00006333"/>
    </source>
</evidence>
<keyword evidence="8" id="KW-1185">Reference proteome</keyword>
<dbReference type="Pfam" id="PF01397">
    <property type="entry name" value="Terpene_synth"/>
    <property type="match status" value="1"/>
</dbReference>
<comment type="caution">
    <text evidence="7">The sequence shown here is derived from an EMBL/GenBank/DDBJ whole genome shotgun (WGS) entry which is preliminary data.</text>
</comment>
<dbReference type="InterPro" id="IPR036965">
    <property type="entry name" value="Terpene_synth_N_sf"/>
</dbReference>
<dbReference type="InterPro" id="IPR001906">
    <property type="entry name" value="Terpene_synth_N"/>
</dbReference>
<dbReference type="InterPro" id="IPR044814">
    <property type="entry name" value="Terpene_cyclase_plant_C1"/>
</dbReference>